<evidence type="ECO:0000313" key="1">
    <source>
        <dbReference type="EMBL" id="MCR4450476.1"/>
    </source>
</evidence>
<dbReference type="RefSeq" id="WP_257725852.1">
    <property type="nucleotide sequence ID" value="NZ_CP121832.1"/>
</dbReference>
<sequence length="50" mass="5467">MSAAQLMVELAALLDELEGLDMTRVERAKITARIERMMPEHNGEGAALAI</sequence>
<reference evidence="1" key="1">
    <citation type="submission" date="2022-08" db="EMBL/GenBank/DDBJ databases">
        <title>A global survey of hypervirulent Aeromonas hydrophila identified this emerging pathogen in farmed fish in the lower Mekong River basin.</title>
        <authorList>
            <person name="Xu T."/>
            <person name="Rasmussen-Ivey C.R."/>
            <person name="Moen F.S."/>
            <person name="Fernandez Bravo A."/>
            <person name="Lamy B."/>
            <person name="Beaz-Hidalgo R."/>
            <person name="Khan C.D."/>
            <person name="Castro Escarpulli G."/>
            <person name="Yasin I.S.M."/>
            <person name="Figueras M.J."/>
            <person name="Azzam Sayuti M."/>
            <person name="Karim M.M."/>
            <person name="Alam K.M."/>
            <person name="Le T.T.T."/>
            <person name="Thao N.H.P."/>
            <person name="Addo S."/>
            <person name="Duodu S."/>
            <person name="Ali S."/>
            <person name="Mey S."/>
            <person name="Somony T."/>
            <person name="Liles M.R."/>
        </authorList>
    </citation>
    <scope>NUCLEOTIDE SEQUENCE</scope>
    <source>
        <strain evidence="1">0.14</strain>
    </source>
</reference>
<protein>
    <submittedName>
        <fullName evidence="1">Uncharacterized protein</fullName>
    </submittedName>
</protein>
<accession>A0AAW5MLS1</accession>
<name>A0AAW5MLS1_AERVE</name>
<dbReference type="EMBL" id="JANLFC010000067">
    <property type="protein sequence ID" value="MCR4450476.1"/>
    <property type="molecule type" value="Genomic_DNA"/>
</dbReference>
<gene>
    <name evidence="1" type="ORF">NS965_19000</name>
</gene>
<comment type="caution">
    <text evidence="1">The sequence shown here is derived from an EMBL/GenBank/DDBJ whole genome shotgun (WGS) entry which is preliminary data.</text>
</comment>
<dbReference type="Proteomes" id="UP001204061">
    <property type="component" value="Unassembled WGS sequence"/>
</dbReference>
<evidence type="ECO:0000313" key="2">
    <source>
        <dbReference type="Proteomes" id="UP001204061"/>
    </source>
</evidence>
<dbReference type="AlphaFoldDB" id="A0AAW5MLS1"/>
<organism evidence="1 2">
    <name type="scientific">Aeromonas veronii</name>
    <dbReference type="NCBI Taxonomy" id="654"/>
    <lineage>
        <taxon>Bacteria</taxon>
        <taxon>Pseudomonadati</taxon>
        <taxon>Pseudomonadota</taxon>
        <taxon>Gammaproteobacteria</taxon>
        <taxon>Aeromonadales</taxon>
        <taxon>Aeromonadaceae</taxon>
        <taxon>Aeromonas</taxon>
    </lineage>
</organism>
<proteinExistence type="predicted"/>